<gene>
    <name evidence="6" type="ORF">ACFPM7_10740</name>
</gene>
<dbReference type="Gene3D" id="1.10.357.10">
    <property type="entry name" value="Tetracycline Repressor, domain 2"/>
    <property type="match status" value="1"/>
</dbReference>
<evidence type="ECO:0000256" key="3">
    <source>
        <dbReference type="ARBA" id="ARBA00023163"/>
    </source>
</evidence>
<dbReference type="PRINTS" id="PR00455">
    <property type="entry name" value="HTHTETR"/>
</dbReference>
<keyword evidence="1" id="KW-0805">Transcription regulation</keyword>
<evidence type="ECO:0000256" key="2">
    <source>
        <dbReference type="ARBA" id="ARBA00023125"/>
    </source>
</evidence>
<keyword evidence="3" id="KW-0804">Transcription</keyword>
<evidence type="ECO:0000313" key="6">
    <source>
        <dbReference type="EMBL" id="MFC5287528.1"/>
    </source>
</evidence>
<organism evidence="6 7">
    <name type="scientific">Actinokineospora guangxiensis</name>
    <dbReference type="NCBI Taxonomy" id="1490288"/>
    <lineage>
        <taxon>Bacteria</taxon>
        <taxon>Bacillati</taxon>
        <taxon>Actinomycetota</taxon>
        <taxon>Actinomycetes</taxon>
        <taxon>Pseudonocardiales</taxon>
        <taxon>Pseudonocardiaceae</taxon>
        <taxon>Actinokineospora</taxon>
    </lineage>
</organism>
<comment type="caution">
    <text evidence="6">The sequence shown here is derived from an EMBL/GenBank/DDBJ whole genome shotgun (WGS) entry which is preliminary data.</text>
</comment>
<feature type="DNA-binding region" description="H-T-H motif" evidence="4">
    <location>
        <begin position="36"/>
        <end position="55"/>
    </location>
</feature>
<keyword evidence="7" id="KW-1185">Reference proteome</keyword>
<dbReference type="InterPro" id="IPR050109">
    <property type="entry name" value="HTH-type_TetR-like_transc_reg"/>
</dbReference>
<sequence>MSAPRSRREQYSDATRAAILDAATHRFATNGFAATGLEDIAADINATRGAVYHHFASKKALFEAVLTEQEIAAITRTRTAHQSAPGPWQGALAALEAFLDQCVDPVYSRIVWLEGPIALGWAAWQEAEQKYALAHIGDILGELVAEGLLDPIPLETATQITFTVLGTAGLALAQAPPDEQPRLRAEYADVIARMIGGLRST</sequence>
<name>A0ABW0EJC7_9PSEU</name>
<dbReference type="RefSeq" id="WP_378246595.1">
    <property type="nucleotide sequence ID" value="NZ_JBHSKF010000004.1"/>
</dbReference>
<evidence type="ECO:0000256" key="4">
    <source>
        <dbReference type="PROSITE-ProRule" id="PRU00335"/>
    </source>
</evidence>
<dbReference type="PROSITE" id="PS50977">
    <property type="entry name" value="HTH_TETR_2"/>
    <property type="match status" value="1"/>
</dbReference>
<dbReference type="Pfam" id="PF00440">
    <property type="entry name" value="TetR_N"/>
    <property type="match status" value="1"/>
</dbReference>
<dbReference type="SUPFAM" id="SSF46689">
    <property type="entry name" value="Homeodomain-like"/>
    <property type="match status" value="1"/>
</dbReference>
<protein>
    <submittedName>
        <fullName evidence="6">TetR/AcrR family transcriptional regulator</fullName>
    </submittedName>
</protein>
<dbReference type="PANTHER" id="PTHR30055:SF234">
    <property type="entry name" value="HTH-TYPE TRANSCRIPTIONAL REGULATOR BETI"/>
    <property type="match status" value="1"/>
</dbReference>
<evidence type="ECO:0000313" key="7">
    <source>
        <dbReference type="Proteomes" id="UP001596157"/>
    </source>
</evidence>
<dbReference type="InterPro" id="IPR009057">
    <property type="entry name" value="Homeodomain-like_sf"/>
</dbReference>
<feature type="domain" description="HTH tetR-type" evidence="5">
    <location>
        <begin position="13"/>
        <end position="73"/>
    </location>
</feature>
<evidence type="ECO:0000259" key="5">
    <source>
        <dbReference type="PROSITE" id="PS50977"/>
    </source>
</evidence>
<evidence type="ECO:0000256" key="1">
    <source>
        <dbReference type="ARBA" id="ARBA00023015"/>
    </source>
</evidence>
<reference evidence="7" key="1">
    <citation type="journal article" date="2019" name="Int. J. Syst. Evol. Microbiol.">
        <title>The Global Catalogue of Microorganisms (GCM) 10K type strain sequencing project: providing services to taxonomists for standard genome sequencing and annotation.</title>
        <authorList>
            <consortium name="The Broad Institute Genomics Platform"/>
            <consortium name="The Broad Institute Genome Sequencing Center for Infectious Disease"/>
            <person name="Wu L."/>
            <person name="Ma J."/>
        </authorList>
    </citation>
    <scope>NUCLEOTIDE SEQUENCE [LARGE SCALE GENOMIC DNA]</scope>
    <source>
        <strain evidence="7">CCUG 59778</strain>
    </source>
</reference>
<accession>A0ABW0EJC7</accession>
<dbReference type="EMBL" id="JBHSKF010000004">
    <property type="protein sequence ID" value="MFC5287528.1"/>
    <property type="molecule type" value="Genomic_DNA"/>
</dbReference>
<dbReference type="InterPro" id="IPR049484">
    <property type="entry name" value="Rv0078-like_C"/>
</dbReference>
<dbReference type="PANTHER" id="PTHR30055">
    <property type="entry name" value="HTH-TYPE TRANSCRIPTIONAL REGULATOR RUTR"/>
    <property type="match status" value="1"/>
</dbReference>
<dbReference type="Pfam" id="PF21351">
    <property type="entry name" value="TetR_C_41"/>
    <property type="match status" value="1"/>
</dbReference>
<keyword evidence="2 4" id="KW-0238">DNA-binding</keyword>
<proteinExistence type="predicted"/>
<dbReference type="Proteomes" id="UP001596157">
    <property type="component" value="Unassembled WGS sequence"/>
</dbReference>
<dbReference type="InterPro" id="IPR001647">
    <property type="entry name" value="HTH_TetR"/>
</dbReference>